<evidence type="ECO:0000313" key="2">
    <source>
        <dbReference type="EMBL" id="CAI8021555.1"/>
    </source>
</evidence>
<gene>
    <name evidence="2" type="ORF">GBAR_LOCUS12766</name>
</gene>
<organism evidence="2 3">
    <name type="scientific">Geodia barretti</name>
    <name type="common">Barrett's horny sponge</name>
    <dbReference type="NCBI Taxonomy" id="519541"/>
    <lineage>
        <taxon>Eukaryota</taxon>
        <taxon>Metazoa</taxon>
        <taxon>Porifera</taxon>
        <taxon>Demospongiae</taxon>
        <taxon>Heteroscleromorpha</taxon>
        <taxon>Tetractinellida</taxon>
        <taxon>Astrophorina</taxon>
        <taxon>Geodiidae</taxon>
        <taxon>Geodia</taxon>
    </lineage>
</organism>
<sequence length="124" mass="13080">MERVPEAVLAAGQGIGDLANEPEFRGCARFRPHPPRQLAVPMAPGHSSQLASANTPESCPALAQIPLRLPASRQLALRPALTPCPSLSLPPPPPGIFPGRSPACAEGSGRDEFSSTETWLPWLS</sequence>
<evidence type="ECO:0000256" key="1">
    <source>
        <dbReference type="SAM" id="MobiDB-lite"/>
    </source>
</evidence>
<proteinExistence type="predicted"/>
<keyword evidence="3" id="KW-1185">Reference proteome</keyword>
<evidence type="ECO:0000313" key="3">
    <source>
        <dbReference type="Proteomes" id="UP001174909"/>
    </source>
</evidence>
<protein>
    <submittedName>
        <fullName evidence="2">Uncharacterized protein</fullName>
    </submittedName>
</protein>
<name>A0AA35S184_GEOBA</name>
<dbReference type="AlphaFoldDB" id="A0AA35S184"/>
<dbReference type="EMBL" id="CASHTH010001905">
    <property type="protein sequence ID" value="CAI8021555.1"/>
    <property type="molecule type" value="Genomic_DNA"/>
</dbReference>
<reference evidence="2" key="1">
    <citation type="submission" date="2023-03" db="EMBL/GenBank/DDBJ databases">
        <authorList>
            <person name="Steffen K."/>
            <person name="Cardenas P."/>
        </authorList>
    </citation>
    <scope>NUCLEOTIDE SEQUENCE</scope>
</reference>
<dbReference type="Proteomes" id="UP001174909">
    <property type="component" value="Unassembled WGS sequence"/>
</dbReference>
<comment type="caution">
    <text evidence="2">The sequence shown here is derived from an EMBL/GenBank/DDBJ whole genome shotgun (WGS) entry which is preliminary data.</text>
</comment>
<accession>A0AA35S184</accession>
<feature type="region of interest" description="Disordered" evidence="1">
    <location>
        <begin position="87"/>
        <end position="124"/>
    </location>
</feature>